<evidence type="ECO:0000256" key="2">
    <source>
        <dbReference type="SAM" id="Phobius"/>
    </source>
</evidence>
<dbReference type="AlphaFoldDB" id="A0A7S2TT26"/>
<keyword evidence="2" id="KW-0812">Transmembrane</keyword>
<gene>
    <name evidence="3" type="ORF">LSP00402_LOCUS11118</name>
</gene>
<reference evidence="3" key="1">
    <citation type="submission" date="2021-01" db="EMBL/GenBank/DDBJ databases">
        <authorList>
            <person name="Corre E."/>
            <person name="Pelletier E."/>
            <person name="Niang G."/>
            <person name="Scheremetjew M."/>
            <person name="Finn R."/>
            <person name="Kale V."/>
            <person name="Holt S."/>
            <person name="Cochrane G."/>
            <person name="Meng A."/>
            <person name="Brown T."/>
            <person name="Cohen L."/>
        </authorList>
    </citation>
    <scope>NUCLEOTIDE SEQUENCE</scope>
    <source>
        <strain evidence="3">CCMP622</strain>
    </source>
</reference>
<evidence type="ECO:0000313" key="3">
    <source>
        <dbReference type="EMBL" id="CAD9766344.1"/>
    </source>
</evidence>
<proteinExistence type="predicted"/>
<feature type="region of interest" description="Disordered" evidence="1">
    <location>
        <begin position="158"/>
        <end position="258"/>
    </location>
</feature>
<feature type="transmembrane region" description="Helical" evidence="2">
    <location>
        <begin position="6"/>
        <end position="31"/>
    </location>
</feature>
<organism evidence="3">
    <name type="scientific">Lotharella oceanica</name>
    <dbReference type="NCBI Taxonomy" id="641309"/>
    <lineage>
        <taxon>Eukaryota</taxon>
        <taxon>Sar</taxon>
        <taxon>Rhizaria</taxon>
        <taxon>Cercozoa</taxon>
        <taxon>Chlorarachniophyceae</taxon>
        <taxon>Lotharella</taxon>
    </lineage>
</organism>
<keyword evidence="2" id="KW-0472">Membrane</keyword>
<accession>A0A7S2TT26</accession>
<evidence type="ECO:0000256" key="1">
    <source>
        <dbReference type="SAM" id="MobiDB-lite"/>
    </source>
</evidence>
<dbReference type="EMBL" id="HBHP01017929">
    <property type="protein sequence ID" value="CAD9766344.1"/>
    <property type="molecule type" value="Transcribed_RNA"/>
</dbReference>
<feature type="region of interest" description="Disordered" evidence="1">
    <location>
        <begin position="97"/>
        <end position="120"/>
    </location>
</feature>
<feature type="compositionally biased region" description="Basic and acidic residues" evidence="1">
    <location>
        <begin position="167"/>
        <end position="216"/>
    </location>
</feature>
<keyword evidence="2" id="KW-1133">Transmembrane helix</keyword>
<protein>
    <submittedName>
        <fullName evidence="3">Uncharacterized protein</fullName>
    </submittedName>
</protein>
<feature type="compositionally biased region" description="Low complexity" evidence="1">
    <location>
        <begin position="218"/>
        <end position="229"/>
    </location>
</feature>
<name>A0A7S2TT26_9EUKA</name>
<sequence length="265" mass="29922">MDVLGIFFGVLTIVVLFLILCSLAFCVRYTIQHLKRMWRERRAQRARALTEVEEISGRRENTQGVGLADLRANLSQTEIGEGTEQNQSAKLAITTTRELQHTTSSQHHHHHHPHEDGYYSSDETVAIEVKMMPEEEGTQIKDEQEEDHAVRRDIATAAAAAGASPMDSRRAPPADAENDHHTARIRTDARARDDADDHKAAARDEYDQIGAAKEEQEQGQNQQQNQTIQREPMAGQHPDTEDYDGQPRRYFTQVPPVGNMRVIVV</sequence>